<sequence length="133" mass="13994">MQTQQPNGTLEGGVPARCSWLLLVLLILLPVTVALASPAPAQALSGQYASDVHPHGPSDTPVCHHHGHHGNASALVSDIRDLELPTPGDGFTAVAAQCPAQPHPTLHGLPGTATADTHRPPLPTYLRTRRLRL</sequence>
<organism evidence="2 3">
    <name type="scientific">Aquisalimonas asiatica</name>
    <dbReference type="NCBI Taxonomy" id="406100"/>
    <lineage>
        <taxon>Bacteria</taxon>
        <taxon>Pseudomonadati</taxon>
        <taxon>Pseudomonadota</taxon>
        <taxon>Gammaproteobacteria</taxon>
        <taxon>Chromatiales</taxon>
        <taxon>Ectothiorhodospiraceae</taxon>
        <taxon>Aquisalimonas</taxon>
    </lineage>
</organism>
<dbReference type="Proteomes" id="UP000199657">
    <property type="component" value="Unassembled WGS sequence"/>
</dbReference>
<protein>
    <submittedName>
        <fullName evidence="2">Uncharacterized protein</fullName>
    </submittedName>
</protein>
<proteinExistence type="predicted"/>
<reference evidence="2 3" key="1">
    <citation type="submission" date="2016-10" db="EMBL/GenBank/DDBJ databases">
        <authorList>
            <person name="de Groot N.N."/>
        </authorList>
    </citation>
    <scope>NUCLEOTIDE SEQUENCE [LARGE SCALE GENOMIC DNA]</scope>
    <source>
        <strain evidence="2 3">CGMCC 1.6291</strain>
    </source>
</reference>
<feature type="region of interest" description="Disordered" evidence="1">
    <location>
        <begin position="48"/>
        <end position="70"/>
    </location>
</feature>
<gene>
    <name evidence="2" type="ORF">SAMN04488052_102513</name>
</gene>
<accession>A0A1H8S5K6</accession>
<dbReference type="AlphaFoldDB" id="A0A1H8S5K6"/>
<evidence type="ECO:0000313" key="2">
    <source>
        <dbReference type="EMBL" id="SEO73915.1"/>
    </source>
</evidence>
<name>A0A1H8S5K6_9GAMM</name>
<dbReference type="STRING" id="406100.SAMN04488052_102513"/>
<dbReference type="EMBL" id="FOEG01000002">
    <property type="protein sequence ID" value="SEO73915.1"/>
    <property type="molecule type" value="Genomic_DNA"/>
</dbReference>
<evidence type="ECO:0000313" key="3">
    <source>
        <dbReference type="Proteomes" id="UP000199657"/>
    </source>
</evidence>
<keyword evidence="3" id="KW-1185">Reference proteome</keyword>
<evidence type="ECO:0000256" key="1">
    <source>
        <dbReference type="SAM" id="MobiDB-lite"/>
    </source>
</evidence>